<dbReference type="Pfam" id="PF03860">
    <property type="entry name" value="Csp"/>
    <property type="match status" value="1"/>
</dbReference>
<dbReference type="InterPro" id="IPR005560">
    <property type="entry name" value="Csp_YhjQ"/>
</dbReference>
<evidence type="ECO:0008006" key="3">
    <source>
        <dbReference type="Google" id="ProtNLM"/>
    </source>
</evidence>
<sequence>MSSTQHVLAVHPTAPETAPEHRLARGVCIDACFDCAQACRSGADAWLDEQVAANVRTCQRAQENCADMCLAAVSILPRLGSPGTDSGKAFMGALLEACRSACRACQEQCEPHLGFPHCRLCLQACVRCEQACTELLDSLRLTRP</sequence>
<dbReference type="PANTHER" id="PTHR37310">
    <property type="entry name" value="CYTOPLASMIC PROTEIN-RELATED"/>
    <property type="match status" value="1"/>
</dbReference>
<keyword evidence="2" id="KW-1185">Reference proteome</keyword>
<organism evidence="1 2">
    <name type="scientific">Arthrobacter mangrovi</name>
    <dbReference type="NCBI Taxonomy" id="2966350"/>
    <lineage>
        <taxon>Bacteria</taxon>
        <taxon>Bacillati</taxon>
        <taxon>Actinomycetota</taxon>
        <taxon>Actinomycetes</taxon>
        <taxon>Micrococcales</taxon>
        <taxon>Micrococcaceae</taxon>
        <taxon>Arthrobacter</taxon>
    </lineage>
</organism>
<evidence type="ECO:0000313" key="2">
    <source>
        <dbReference type="Proteomes" id="UP001209654"/>
    </source>
</evidence>
<proteinExistence type="predicted"/>
<reference evidence="1 2" key="1">
    <citation type="journal article" date="2023" name="Int. J. Syst. Evol. Microbiol.">
        <title>Arthrobacter mangrovi sp. nov., an actinobacterium isolated from the rhizosphere of a mangrove.</title>
        <authorList>
            <person name="Hamada M."/>
            <person name="Saitou S."/>
            <person name="Enomoto N."/>
            <person name="Nanri K."/>
            <person name="Hidaka K."/>
            <person name="Miura T."/>
            <person name="Tamura T."/>
        </authorList>
    </citation>
    <scope>NUCLEOTIDE SEQUENCE [LARGE SCALE GENOMIC DNA]</scope>
    <source>
        <strain evidence="1 2">NBRC 112813</strain>
    </source>
</reference>
<gene>
    <name evidence="1" type="ORF">AHIS1636_26320</name>
</gene>
<protein>
    <recommendedName>
        <fullName evidence="3">Four-helix bundle copper-binding protein</fullName>
    </recommendedName>
</protein>
<name>A0ABQ5MW73_9MICC</name>
<evidence type="ECO:0000313" key="1">
    <source>
        <dbReference type="EMBL" id="GLB68190.1"/>
    </source>
</evidence>
<dbReference type="RefSeq" id="WP_264796288.1">
    <property type="nucleotide sequence ID" value="NZ_BRVS01000013.1"/>
</dbReference>
<dbReference type="PANTHER" id="PTHR37310:SF1">
    <property type="entry name" value="CYTOPLASMIC PROTEIN"/>
    <property type="match status" value="1"/>
</dbReference>
<comment type="caution">
    <text evidence="1">The sequence shown here is derived from an EMBL/GenBank/DDBJ whole genome shotgun (WGS) entry which is preliminary data.</text>
</comment>
<dbReference type="Proteomes" id="UP001209654">
    <property type="component" value="Unassembled WGS sequence"/>
</dbReference>
<accession>A0ABQ5MW73</accession>
<dbReference type="EMBL" id="BRVS01000013">
    <property type="protein sequence ID" value="GLB68190.1"/>
    <property type="molecule type" value="Genomic_DNA"/>
</dbReference>
<dbReference type="Gene3D" id="1.20.1270.360">
    <property type="match status" value="1"/>
</dbReference>